<dbReference type="EMBL" id="LSCQ01000025">
    <property type="protein sequence ID" value="KXB37552.1"/>
    <property type="molecule type" value="Genomic_DNA"/>
</dbReference>
<dbReference type="KEGG" id="acg:AWM71_01280"/>
<keyword evidence="1" id="KW-0472">Membrane</keyword>
<keyword evidence="1" id="KW-1133">Transmembrane helix</keyword>
<dbReference type="Proteomes" id="UP000234775">
    <property type="component" value="Unassembled WGS sequence"/>
</dbReference>
<reference evidence="3 5" key="1">
    <citation type="submission" date="2016-01" db="EMBL/GenBank/DDBJ databases">
        <authorList>
            <person name="Oliw E.H."/>
        </authorList>
    </citation>
    <scope>NUCLEOTIDE SEQUENCE [LARGE SCALE GENOMIC DNA]</scope>
    <source>
        <strain evidence="3 5">KA00635</strain>
    </source>
</reference>
<evidence type="ECO:0000313" key="4">
    <source>
        <dbReference type="EMBL" id="PKY92240.1"/>
    </source>
</evidence>
<dbReference type="RefSeq" id="WP_060776291.1">
    <property type="nucleotide sequence ID" value="NZ_CP014159.1"/>
</dbReference>
<dbReference type="SUPFAM" id="SSF54403">
    <property type="entry name" value="Cystatin/monellin"/>
    <property type="match status" value="2"/>
</dbReference>
<evidence type="ECO:0000256" key="1">
    <source>
        <dbReference type="SAM" id="Phobius"/>
    </source>
</evidence>
<feature type="transmembrane region" description="Helical" evidence="1">
    <location>
        <begin position="5"/>
        <end position="25"/>
    </location>
</feature>
<evidence type="ECO:0000313" key="6">
    <source>
        <dbReference type="Proteomes" id="UP000234775"/>
    </source>
</evidence>
<dbReference type="STRING" id="87541.AWM71_01280"/>
<sequence>MKHKLANGCLLILGLIIFGMLTIFINSQKEVNKIEKQVTTLAREEVGLKGVDKLYIFNRDQSSYTVKGKNKDGETIYFAYQPETDEKLTEKEDKLVNEYEALSLTLNALGNVKVKEARLGIDNKQWVWEVSFYNENGDLGYHYINAVNGHWVETVKNL</sequence>
<protein>
    <recommendedName>
        <fullName evidence="2">Cell wall elongation regulator TseB-like domain-containing protein</fullName>
    </recommendedName>
</protein>
<dbReference type="OrthoDB" id="2242521at2"/>
<accession>A0A109RDL2</accession>
<organism evidence="4 6">
    <name type="scientific">Aerococcus christensenii</name>
    <dbReference type="NCBI Taxonomy" id="87541"/>
    <lineage>
        <taxon>Bacteria</taxon>
        <taxon>Bacillati</taxon>
        <taxon>Bacillota</taxon>
        <taxon>Bacilli</taxon>
        <taxon>Lactobacillales</taxon>
        <taxon>Aerococcaceae</taxon>
        <taxon>Aerococcus</taxon>
    </lineage>
</organism>
<keyword evidence="6" id="KW-1185">Reference proteome</keyword>
<dbReference type="InterPro" id="IPR041401">
    <property type="entry name" value="TseB-like_dom"/>
</dbReference>
<dbReference type="EMBL" id="PKGZ01000001">
    <property type="protein sequence ID" value="PKY92240.1"/>
    <property type="molecule type" value="Genomic_DNA"/>
</dbReference>
<dbReference type="PATRIC" id="fig|87541.4.peg.516"/>
<keyword evidence="1" id="KW-0812">Transmembrane</keyword>
<dbReference type="Proteomes" id="UP000070422">
    <property type="component" value="Unassembled WGS sequence"/>
</dbReference>
<gene>
    <name evidence="4" type="ORF">CYJ27_02045</name>
    <name evidence="3" type="ORF">HMPREF3187_00514</name>
</gene>
<evidence type="ECO:0000259" key="2">
    <source>
        <dbReference type="Pfam" id="PF17881"/>
    </source>
</evidence>
<dbReference type="Gene3D" id="3.10.450.40">
    <property type="match status" value="2"/>
</dbReference>
<proteinExistence type="predicted"/>
<dbReference type="Pfam" id="PF17881">
    <property type="entry name" value="TseB"/>
    <property type="match status" value="1"/>
</dbReference>
<dbReference type="AlphaFoldDB" id="A0A109RDL2"/>
<evidence type="ECO:0000313" key="3">
    <source>
        <dbReference type="EMBL" id="KXB37552.1"/>
    </source>
</evidence>
<comment type="caution">
    <text evidence="4">The sequence shown here is derived from an EMBL/GenBank/DDBJ whole genome shotgun (WGS) entry which is preliminary data.</text>
</comment>
<name>A0A109RDL2_9LACT</name>
<dbReference type="InterPro" id="IPR046350">
    <property type="entry name" value="Cystatin_sf"/>
</dbReference>
<feature type="domain" description="Cell wall elongation regulator TseB-like" evidence="2">
    <location>
        <begin position="40"/>
        <end position="77"/>
    </location>
</feature>
<evidence type="ECO:0000313" key="5">
    <source>
        <dbReference type="Proteomes" id="UP000070422"/>
    </source>
</evidence>
<reference evidence="4 6" key="2">
    <citation type="submission" date="2017-12" db="EMBL/GenBank/DDBJ databases">
        <title>Phylogenetic diversity of female urinary microbiome.</title>
        <authorList>
            <person name="Thomas-White K."/>
            <person name="Wolfe A.J."/>
        </authorList>
    </citation>
    <scope>NUCLEOTIDE SEQUENCE [LARGE SCALE GENOMIC DNA]</scope>
    <source>
        <strain evidence="4 6">UMB0844</strain>
    </source>
</reference>